<dbReference type="Gene3D" id="3.40.50.2300">
    <property type="match status" value="1"/>
</dbReference>
<dbReference type="InterPro" id="IPR016032">
    <property type="entry name" value="Sig_transdc_resp-reg_C-effctor"/>
</dbReference>
<dbReference type="PROSITE" id="PS50110">
    <property type="entry name" value="RESPONSE_REGULATORY"/>
    <property type="match status" value="1"/>
</dbReference>
<sequence>MDEFAPVTVAIVNDYPVVVRGVAELLRDDPRLDVVEIDSVAKPAQSVNVVLFDAFAATQEAAGVTRLITDPRYDRVVIYSWNVQEPRVRQALGLGIDGYLSKALSAGELADALVRAHDGECVIELGDLATELARGRWPGQTEGLSAREAEIVALITQGVTNEDIARMCYLSINSVKSYIRSAYRKMGVERRSQAVLWGIQNGMVPKVTQLQS</sequence>
<evidence type="ECO:0000256" key="1">
    <source>
        <dbReference type="ARBA" id="ARBA00023125"/>
    </source>
</evidence>
<proteinExistence type="predicted"/>
<dbReference type="SMART" id="SM00421">
    <property type="entry name" value="HTH_LUXR"/>
    <property type="match status" value="1"/>
</dbReference>
<protein>
    <submittedName>
        <fullName evidence="4">Response regulator protein VraR</fullName>
    </submittedName>
</protein>
<evidence type="ECO:0000259" key="3">
    <source>
        <dbReference type="PROSITE" id="PS50110"/>
    </source>
</evidence>
<dbReference type="InterPro" id="IPR011006">
    <property type="entry name" value="CheY-like_superfamily"/>
</dbReference>
<keyword evidence="1" id="KW-0238">DNA-binding</keyword>
<dbReference type="InterPro" id="IPR039420">
    <property type="entry name" value="WalR-like"/>
</dbReference>
<accession>A0A645DSY8</accession>
<dbReference type="CDD" id="cd06170">
    <property type="entry name" value="LuxR_C_like"/>
    <property type="match status" value="1"/>
</dbReference>
<feature type="domain" description="Response regulatory" evidence="3">
    <location>
        <begin position="8"/>
        <end position="117"/>
    </location>
</feature>
<comment type="caution">
    <text evidence="4">The sequence shown here is derived from an EMBL/GenBank/DDBJ whole genome shotgun (WGS) entry which is preliminary data.</text>
</comment>
<dbReference type="InterPro" id="IPR001789">
    <property type="entry name" value="Sig_transdc_resp-reg_receiver"/>
</dbReference>
<dbReference type="PRINTS" id="PR00038">
    <property type="entry name" value="HTHLUXR"/>
</dbReference>
<dbReference type="GO" id="GO:0000160">
    <property type="term" value="P:phosphorelay signal transduction system"/>
    <property type="evidence" value="ECO:0007669"/>
    <property type="project" value="InterPro"/>
</dbReference>
<dbReference type="PROSITE" id="PS50043">
    <property type="entry name" value="HTH_LUXR_2"/>
    <property type="match status" value="1"/>
</dbReference>
<dbReference type="SUPFAM" id="SSF52172">
    <property type="entry name" value="CheY-like"/>
    <property type="match status" value="1"/>
</dbReference>
<dbReference type="EMBL" id="VSSQ01038730">
    <property type="protein sequence ID" value="MPM91703.1"/>
    <property type="molecule type" value="Genomic_DNA"/>
</dbReference>
<dbReference type="InterPro" id="IPR000792">
    <property type="entry name" value="Tscrpt_reg_LuxR_C"/>
</dbReference>
<dbReference type="Pfam" id="PF00196">
    <property type="entry name" value="GerE"/>
    <property type="match status" value="1"/>
</dbReference>
<evidence type="ECO:0000313" key="4">
    <source>
        <dbReference type="EMBL" id="MPM91703.1"/>
    </source>
</evidence>
<dbReference type="AlphaFoldDB" id="A0A645DSY8"/>
<dbReference type="PANTHER" id="PTHR43214">
    <property type="entry name" value="TWO-COMPONENT RESPONSE REGULATOR"/>
    <property type="match status" value="1"/>
</dbReference>
<gene>
    <name evidence="4" type="primary">vraR_9</name>
    <name evidence="4" type="ORF">SDC9_138835</name>
</gene>
<feature type="domain" description="HTH luxR-type" evidence="2">
    <location>
        <begin position="137"/>
        <end position="202"/>
    </location>
</feature>
<organism evidence="4">
    <name type="scientific">bioreactor metagenome</name>
    <dbReference type="NCBI Taxonomy" id="1076179"/>
    <lineage>
        <taxon>unclassified sequences</taxon>
        <taxon>metagenomes</taxon>
        <taxon>ecological metagenomes</taxon>
    </lineage>
</organism>
<dbReference type="GO" id="GO:0003677">
    <property type="term" value="F:DNA binding"/>
    <property type="evidence" value="ECO:0007669"/>
    <property type="project" value="UniProtKB-KW"/>
</dbReference>
<dbReference type="GO" id="GO:0006355">
    <property type="term" value="P:regulation of DNA-templated transcription"/>
    <property type="evidence" value="ECO:0007669"/>
    <property type="project" value="InterPro"/>
</dbReference>
<dbReference type="SUPFAM" id="SSF46894">
    <property type="entry name" value="C-terminal effector domain of the bipartite response regulators"/>
    <property type="match status" value="1"/>
</dbReference>
<reference evidence="4" key="1">
    <citation type="submission" date="2019-08" db="EMBL/GenBank/DDBJ databases">
        <authorList>
            <person name="Kucharzyk K."/>
            <person name="Murdoch R.W."/>
            <person name="Higgins S."/>
            <person name="Loffler F."/>
        </authorList>
    </citation>
    <scope>NUCLEOTIDE SEQUENCE</scope>
</reference>
<dbReference type="PANTHER" id="PTHR43214:SF43">
    <property type="entry name" value="TWO-COMPONENT RESPONSE REGULATOR"/>
    <property type="match status" value="1"/>
</dbReference>
<name>A0A645DSY8_9ZZZZ</name>
<evidence type="ECO:0000259" key="2">
    <source>
        <dbReference type="PROSITE" id="PS50043"/>
    </source>
</evidence>
<dbReference type="PROSITE" id="PS00622">
    <property type="entry name" value="HTH_LUXR_1"/>
    <property type="match status" value="1"/>
</dbReference>